<accession>A0A285NUY6</accession>
<evidence type="ECO:0000313" key="3">
    <source>
        <dbReference type="Proteomes" id="UP000218627"/>
    </source>
</evidence>
<gene>
    <name evidence="2" type="ORF">SAMN06265353_0306</name>
</gene>
<feature type="domain" description="BPL/LPL catalytic" evidence="1">
    <location>
        <begin position="24"/>
        <end position="202"/>
    </location>
</feature>
<dbReference type="GO" id="GO:0016874">
    <property type="term" value="F:ligase activity"/>
    <property type="evidence" value="ECO:0007669"/>
    <property type="project" value="UniProtKB-KW"/>
</dbReference>
<proteinExistence type="predicted"/>
<name>A0A285NUY6_9AQUI</name>
<evidence type="ECO:0000313" key="2">
    <source>
        <dbReference type="EMBL" id="SNZ11686.1"/>
    </source>
</evidence>
<dbReference type="PANTHER" id="PTHR43679">
    <property type="entry name" value="OCTANOYLTRANSFERASE LIPM-RELATED"/>
    <property type="match status" value="1"/>
</dbReference>
<dbReference type="Pfam" id="PF21948">
    <property type="entry name" value="LplA-B_cat"/>
    <property type="match status" value="1"/>
</dbReference>
<keyword evidence="2" id="KW-0436">Ligase</keyword>
<dbReference type="SUPFAM" id="SSF55681">
    <property type="entry name" value="Class II aaRS and biotin synthetases"/>
    <property type="match status" value="1"/>
</dbReference>
<dbReference type="InterPro" id="IPR045864">
    <property type="entry name" value="aa-tRNA-synth_II/BPL/LPL"/>
</dbReference>
<dbReference type="Gene3D" id="3.30.930.10">
    <property type="entry name" value="Bira Bifunctional Protein, Domain 2"/>
    <property type="match status" value="1"/>
</dbReference>
<dbReference type="PROSITE" id="PS51733">
    <property type="entry name" value="BPL_LPL_CATALYTIC"/>
    <property type="match status" value="1"/>
</dbReference>
<dbReference type="PANTHER" id="PTHR43679:SF2">
    <property type="entry name" value="OCTANOYL-[GCVH]:PROTEIN N-OCTANOYLTRANSFERASE"/>
    <property type="match status" value="1"/>
</dbReference>
<organism evidence="2 3">
    <name type="scientific">Hydrogenobacter hydrogenophilus</name>
    <dbReference type="NCBI Taxonomy" id="35835"/>
    <lineage>
        <taxon>Bacteria</taxon>
        <taxon>Pseudomonadati</taxon>
        <taxon>Aquificota</taxon>
        <taxon>Aquificia</taxon>
        <taxon>Aquificales</taxon>
        <taxon>Aquificaceae</taxon>
        <taxon>Hydrogenobacter</taxon>
    </lineage>
</organism>
<reference evidence="3" key="1">
    <citation type="submission" date="2017-09" db="EMBL/GenBank/DDBJ databases">
        <authorList>
            <person name="Varghese N."/>
            <person name="Submissions S."/>
        </authorList>
    </citation>
    <scope>NUCLEOTIDE SEQUENCE [LARGE SCALE GENOMIC DNA]</scope>
    <source>
        <strain evidence="3">DSM 2913</strain>
    </source>
</reference>
<protein>
    <submittedName>
        <fullName evidence="2">Lipoate-protein ligase A</fullName>
    </submittedName>
</protein>
<dbReference type="AlphaFoldDB" id="A0A285NUY6"/>
<sequence>MIEVRTGFENMSIDGNNLLALEEGRGKPAKRIYMWSEPTISIGYSQEPREFSVPVVRRPTGGGALLHGWDISFSIVDYKNAWGKSFSEIYRKLSQRLADAFGSIGVSVEICKNKGVQGDSYYCFFFPSLGELTVNGRKLVACAMRTLKRAFLLHGSIFLDLDYTVASQIIGVPEDELRRRIVCAQDLGLSKEDVLQVLSQGL</sequence>
<keyword evidence="3" id="KW-1185">Reference proteome</keyword>
<evidence type="ECO:0000259" key="1">
    <source>
        <dbReference type="PROSITE" id="PS51733"/>
    </source>
</evidence>
<dbReference type="InterPro" id="IPR050664">
    <property type="entry name" value="Octanoyltrans_LipM/LipL"/>
</dbReference>
<dbReference type="OrthoDB" id="9774653at2"/>
<dbReference type="EMBL" id="OBEN01000001">
    <property type="protein sequence ID" value="SNZ11686.1"/>
    <property type="molecule type" value="Genomic_DNA"/>
</dbReference>
<dbReference type="InterPro" id="IPR004143">
    <property type="entry name" value="BPL_LPL_catalytic"/>
</dbReference>
<dbReference type="RefSeq" id="WP_096600373.1">
    <property type="nucleotide sequence ID" value="NZ_OBEN01000001.1"/>
</dbReference>
<dbReference type="Proteomes" id="UP000218627">
    <property type="component" value="Unassembled WGS sequence"/>
</dbReference>